<protein>
    <submittedName>
        <fullName evidence="5">Acyl-CoA hydrolase</fullName>
    </submittedName>
</protein>
<keyword evidence="2 3" id="KW-0378">Hydrolase</keyword>
<evidence type="ECO:0000256" key="1">
    <source>
        <dbReference type="ARBA" id="ARBA00010458"/>
    </source>
</evidence>
<dbReference type="SUPFAM" id="SSF54637">
    <property type="entry name" value="Thioesterase/thiol ester dehydrase-isomerase"/>
    <property type="match status" value="1"/>
</dbReference>
<comment type="similarity">
    <text evidence="1">Belongs to the acyl coenzyme A hydrolase family.</text>
</comment>
<name>A0ABS2MKL4_9FIRM</name>
<proteinExistence type="inferred from homology"/>
<organism evidence="5 6">
    <name type="scientific">Peptoniphilus gorbachii</name>
    <dbReference type="NCBI Taxonomy" id="411567"/>
    <lineage>
        <taxon>Bacteria</taxon>
        <taxon>Bacillati</taxon>
        <taxon>Bacillota</taxon>
        <taxon>Tissierellia</taxon>
        <taxon>Tissierellales</taxon>
        <taxon>Peptoniphilaceae</taxon>
        <taxon>Peptoniphilus</taxon>
    </lineage>
</organism>
<dbReference type="PROSITE" id="PS51770">
    <property type="entry name" value="HOTDOG_ACOT"/>
    <property type="match status" value="1"/>
</dbReference>
<accession>A0ABS2MKL4</accession>
<dbReference type="InterPro" id="IPR033120">
    <property type="entry name" value="HOTDOG_ACOT"/>
</dbReference>
<dbReference type="Pfam" id="PF03061">
    <property type="entry name" value="4HBT"/>
    <property type="match status" value="1"/>
</dbReference>
<gene>
    <name evidence="5" type="ORF">JOD41_001301</name>
</gene>
<dbReference type="CDD" id="cd03442">
    <property type="entry name" value="BFIT_BACH"/>
    <property type="match status" value="1"/>
</dbReference>
<dbReference type="GO" id="GO:0016787">
    <property type="term" value="F:hydrolase activity"/>
    <property type="evidence" value="ECO:0007669"/>
    <property type="project" value="UniProtKB-KW"/>
</dbReference>
<evidence type="ECO:0000259" key="4">
    <source>
        <dbReference type="PROSITE" id="PS51770"/>
    </source>
</evidence>
<reference evidence="5 6" key="1">
    <citation type="submission" date="2021-01" db="EMBL/GenBank/DDBJ databases">
        <title>Genomic Encyclopedia of Type Strains, Phase IV (KMG-IV): sequencing the most valuable type-strain genomes for metagenomic binning, comparative biology and taxonomic classification.</title>
        <authorList>
            <person name="Goeker M."/>
        </authorList>
    </citation>
    <scope>NUCLEOTIDE SEQUENCE [LARGE SCALE GENOMIC DNA]</scope>
    <source>
        <strain evidence="5 6">DSM 21461</strain>
    </source>
</reference>
<dbReference type="PANTHER" id="PTHR11049">
    <property type="entry name" value="ACYL COENZYME A THIOESTER HYDROLASE"/>
    <property type="match status" value="1"/>
</dbReference>
<evidence type="ECO:0000313" key="6">
    <source>
        <dbReference type="Proteomes" id="UP000720595"/>
    </source>
</evidence>
<evidence type="ECO:0000313" key="5">
    <source>
        <dbReference type="EMBL" id="MBM7550562.1"/>
    </source>
</evidence>
<dbReference type="PANTHER" id="PTHR11049:SF24">
    <property type="entry name" value="CYTOSOLIC ACYL COENZYME A THIOESTER HYDROLASE"/>
    <property type="match status" value="1"/>
</dbReference>
<feature type="domain" description="HotDog ACOT-type" evidence="4">
    <location>
        <begin position="15"/>
        <end position="127"/>
    </location>
</feature>
<dbReference type="Proteomes" id="UP000720595">
    <property type="component" value="Unassembled WGS sequence"/>
</dbReference>
<dbReference type="Gene3D" id="3.10.129.10">
    <property type="entry name" value="Hotdog Thioesterase"/>
    <property type="match status" value="1"/>
</dbReference>
<dbReference type="InterPro" id="IPR029069">
    <property type="entry name" value="HotDog_dom_sf"/>
</dbReference>
<keyword evidence="6" id="KW-1185">Reference proteome</keyword>
<sequence length="170" mass="18938">MLKLQNTFTKTKKVSESKVIFTYGVMPTDLNTGGTMYGPRLFEIADHSSGTCAIRHTRGRVATISCDSFTFLKPINQGDFLTATTFISGVGNSSVEVFTKFTKEAPMTGEKEVAAFCFLTFKCKGTEPGKIPGIIGESLEEKKVIDGYESRREINKIRQKNNKDLREFLK</sequence>
<evidence type="ECO:0000256" key="2">
    <source>
        <dbReference type="ARBA" id="ARBA00022801"/>
    </source>
</evidence>
<evidence type="ECO:0000256" key="3">
    <source>
        <dbReference type="PROSITE-ProRule" id="PRU01106"/>
    </source>
</evidence>
<comment type="caution">
    <text evidence="5">The sequence shown here is derived from an EMBL/GenBank/DDBJ whole genome shotgun (WGS) entry which is preliminary data.</text>
</comment>
<dbReference type="InterPro" id="IPR006683">
    <property type="entry name" value="Thioestr_dom"/>
</dbReference>
<dbReference type="EMBL" id="JAFBDH010000006">
    <property type="protein sequence ID" value="MBM7550562.1"/>
    <property type="molecule type" value="Genomic_DNA"/>
</dbReference>
<dbReference type="InterPro" id="IPR040170">
    <property type="entry name" value="Cytosol_ACT"/>
</dbReference>